<evidence type="ECO:0000256" key="1">
    <source>
        <dbReference type="ARBA" id="ARBA00023002"/>
    </source>
</evidence>
<gene>
    <name evidence="3" type="ORF">ACFFP1_20755</name>
</gene>
<evidence type="ECO:0000259" key="2">
    <source>
        <dbReference type="SMART" id="SM00903"/>
    </source>
</evidence>
<dbReference type="EC" id="1.-.-.-" evidence="3"/>
<keyword evidence="1 3" id="KW-0560">Oxidoreductase</keyword>
<evidence type="ECO:0000313" key="4">
    <source>
        <dbReference type="Proteomes" id="UP001589702"/>
    </source>
</evidence>
<evidence type="ECO:0000313" key="3">
    <source>
        <dbReference type="EMBL" id="MFB9821912.1"/>
    </source>
</evidence>
<dbReference type="SUPFAM" id="SSF50475">
    <property type="entry name" value="FMN-binding split barrel"/>
    <property type="match status" value="1"/>
</dbReference>
<dbReference type="EMBL" id="JBHMBC010000039">
    <property type="protein sequence ID" value="MFB9821912.1"/>
    <property type="molecule type" value="Genomic_DNA"/>
</dbReference>
<proteinExistence type="predicted"/>
<accession>A0ABV5Y4J0</accession>
<dbReference type="Gene3D" id="2.30.110.10">
    <property type="entry name" value="Electron Transport, Fmn-binding Protein, Chain A"/>
    <property type="match status" value="1"/>
</dbReference>
<feature type="domain" description="Flavin reductase like" evidence="2">
    <location>
        <begin position="35"/>
        <end position="188"/>
    </location>
</feature>
<protein>
    <submittedName>
        <fullName evidence="3">Flavin reductase family protein</fullName>
        <ecNumber evidence="3">1.-.-.-</ecNumber>
    </submittedName>
</protein>
<dbReference type="Proteomes" id="UP001589702">
    <property type="component" value="Unassembled WGS sequence"/>
</dbReference>
<dbReference type="RefSeq" id="WP_376940695.1">
    <property type="nucleotide sequence ID" value="NZ_JBHMBC010000039.1"/>
</dbReference>
<dbReference type="Pfam" id="PF01613">
    <property type="entry name" value="Flavin_Reduct"/>
    <property type="match status" value="1"/>
</dbReference>
<reference evidence="3 4" key="1">
    <citation type="submission" date="2024-09" db="EMBL/GenBank/DDBJ databases">
        <authorList>
            <person name="Sun Q."/>
            <person name="Mori K."/>
        </authorList>
    </citation>
    <scope>NUCLEOTIDE SEQUENCE [LARGE SCALE GENOMIC DNA]</scope>
    <source>
        <strain evidence="3 4">JCM 1334</strain>
    </source>
</reference>
<comment type="caution">
    <text evidence="3">The sequence shown here is derived from an EMBL/GenBank/DDBJ whole genome shotgun (WGS) entry which is preliminary data.</text>
</comment>
<dbReference type="InterPro" id="IPR050268">
    <property type="entry name" value="NADH-dep_flavin_reductase"/>
</dbReference>
<dbReference type="SMART" id="SM00903">
    <property type="entry name" value="Flavin_Reduct"/>
    <property type="match status" value="1"/>
</dbReference>
<dbReference type="InterPro" id="IPR012349">
    <property type="entry name" value="Split_barrel_FMN-bd"/>
</dbReference>
<dbReference type="GO" id="GO:0016491">
    <property type="term" value="F:oxidoreductase activity"/>
    <property type="evidence" value="ECO:0007669"/>
    <property type="project" value="UniProtKB-KW"/>
</dbReference>
<organism evidence="3 4">
    <name type="scientific">Arthrobacter ramosus</name>
    <dbReference type="NCBI Taxonomy" id="1672"/>
    <lineage>
        <taxon>Bacteria</taxon>
        <taxon>Bacillati</taxon>
        <taxon>Actinomycetota</taxon>
        <taxon>Actinomycetes</taxon>
        <taxon>Micrococcales</taxon>
        <taxon>Micrococcaceae</taxon>
        <taxon>Arthrobacter</taxon>
    </lineage>
</organism>
<dbReference type="InterPro" id="IPR002563">
    <property type="entry name" value="Flavin_Rdtase-like_dom"/>
</dbReference>
<name>A0ABV5Y4J0_ARTRM</name>
<keyword evidence="4" id="KW-1185">Reference proteome</keyword>
<dbReference type="PANTHER" id="PTHR30466:SF1">
    <property type="entry name" value="FMN REDUCTASE (NADH) RUTF"/>
    <property type="match status" value="1"/>
</dbReference>
<dbReference type="PANTHER" id="PTHR30466">
    <property type="entry name" value="FLAVIN REDUCTASE"/>
    <property type="match status" value="1"/>
</dbReference>
<sequence>MSVNAVRNGDAAPAVGEHARRIAGGLTPDEFKGAFRNHPAGVAVVTADAGAGPVGLTATSVFSVSTEPPLLVFSVSELSSSGPTILMADTLVVHLVGSTQLHLAQLCATSGIDRFADTTLWGRLDSGEPYFPSASVWIRGRVVDRLDAGTSTLVVVHALETQAPVAGSDAASAAESQPLVYHNRAWHALGENSLIPPTEGH</sequence>